<evidence type="ECO:0000256" key="7">
    <source>
        <dbReference type="SAM" id="Phobius"/>
    </source>
</evidence>
<keyword evidence="5 7" id="KW-1133">Transmembrane helix</keyword>
<organism evidence="8 9">
    <name type="scientific">Psychromonas marina</name>
    <dbReference type="NCBI Taxonomy" id="88364"/>
    <lineage>
        <taxon>Bacteria</taxon>
        <taxon>Pseudomonadati</taxon>
        <taxon>Pseudomonadota</taxon>
        <taxon>Gammaproteobacteria</taxon>
        <taxon>Alteromonadales</taxon>
        <taxon>Psychromonadaceae</taxon>
        <taxon>Psychromonas</taxon>
    </lineage>
</organism>
<protein>
    <submittedName>
        <fullName evidence="8">Amino acid permease</fullName>
    </submittedName>
</protein>
<evidence type="ECO:0000256" key="3">
    <source>
        <dbReference type="ARBA" id="ARBA00022475"/>
    </source>
</evidence>
<feature type="transmembrane region" description="Helical" evidence="7">
    <location>
        <begin position="90"/>
        <end position="115"/>
    </location>
</feature>
<feature type="transmembrane region" description="Helical" evidence="7">
    <location>
        <begin position="154"/>
        <end position="173"/>
    </location>
</feature>
<evidence type="ECO:0000256" key="6">
    <source>
        <dbReference type="ARBA" id="ARBA00023136"/>
    </source>
</evidence>
<evidence type="ECO:0000256" key="5">
    <source>
        <dbReference type="ARBA" id="ARBA00022989"/>
    </source>
</evidence>
<dbReference type="PANTHER" id="PTHR42770:SF15">
    <property type="entry name" value="GLUTAMATE_GAMMA-AMINOBUTYRATE ANTIPORTER-RELATED"/>
    <property type="match status" value="1"/>
</dbReference>
<evidence type="ECO:0000256" key="1">
    <source>
        <dbReference type="ARBA" id="ARBA00004651"/>
    </source>
</evidence>
<comment type="caution">
    <text evidence="8">The sequence shown here is derived from an EMBL/GenBank/DDBJ whole genome shotgun (WGS) entry which is preliminary data.</text>
</comment>
<dbReference type="Gene3D" id="1.20.1740.10">
    <property type="entry name" value="Amino acid/polyamine transporter I"/>
    <property type="match status" value="1"/>
</dbReference>
<dbReference type="InterPro" id="IPR050367">
    <property type="entry name" value="APC_superfamily"/>
</dbReference>
<dbReference type="PANTHER" id="PTHR42770">
    <property type="entry name" value="AMINO ACID TRANSPORTER-RELATED"/>
    <property type="match status" value="1"/>
</dbReference>
<feature type="transmembrane region" description="Helical" evidence="7">
    <location>
        <begin position="121"/>
        <end position="142"/>
    </location>
</feature>
<name>A0ABQ6DY39_9GAMM</name>
<gene>
    <name evidence="8" type="ORF">GCM10007916_09700</name>
</gene>
<dbReference type="InterPro" id="IPR002293">
    <property type="entry name" value="AA/rel_permease1"/>
</dbReference>
<accession>A0ABQ6DY39</accession>
<feature type="transmembrane region" description="Helical" evidence="7">
    <location>
        <begin position="41"/>
        <end position="60"/>
    </location>
</feature>
<keyword evidence="9" id="KW-1185">Reference proteome</keyword>
<sequence length="476" mass="51073">MSDVKKNIKTLGRRDIFLFCISAVLLLDTLAAGAVMGPTIIFWWVILTVLFLIPFGAISIELGSVYPEQGGIYAWVKRAYGQKMASRISWYYWANVAVWVPAIFILFSGVFSQIFFPEMSLSAQIVLGVVLIWVIVLVNTLALNVGKWIPNVGAAIKLVIFALLIFGGLSYGLENGIANEFTLATMIPSTENGGWSLQYLPAVVYGMLGFELASASSAEMKNPKRDLPKAVFSSIAVVVGAYILATTAILVAQPAGDVDVVDGLMDTLGKFFGGSAMGDAFVVVLGVGALYTFFSNGATWAMGANRAAAEAAIDKELPALFALETKHGTPVGAAILLGIAASVLLIMYGVMAGNNEDLFWSLFAFSGVIFMLPYVAMCTAFIKIRESHIGSTGQIADDGHFRFPGSPKVVKFFAYLCATILTLTIILFIYTPGEGIAWEVLWGALTVIVMGEVITNSGRKQAQKTATEEVNSIPLN</sequence>
<dbReference type="RefSeq" id="WP_284203028.1">
    <property type="nucleotide sequence ID" value="NZ_BSPQ01000002.1"/>
</dbReference>
<evidence type="ECO:0000256" key="2">
    <source>
        <dbReference type="ARBA" id="ARBA00022448"/>
    </source>
</evidence>
<evidence type="ECO:0000313" key="9">
    <source>
        <dbReference type="Proteomes" id="UP001157353"/>
    </source>
</evidence>
<keyword evidence="4 7" id="KW-0812">Transmembrane</keyword>
<feature type="transmembrane region" description="Helical" evidence="7">
    <location>
        <begin position="331"/>
        <end position="352"/>
    </location>
</feature>
<feature type="transmembrane region" description="Helical" evidence="7">
    <location>
        <begin position="436"/>
        <end position="454"/>
    </location>
</feature>
<evidence type="ECO:0000313" key="8">
    <source>
        <dbReference type="EMBL" id="GLS89903.1"/>
    </source>
</evidence>
<keyword evidence="2" id="KW-0813">Transport</keyword>
<feature type="transmembrane region" description="Helical" evidence="7">
    <location>
        <begin position="230"/>
        <end position="251"/>
    </location>
</feature>
<feature type="transmembrane region" description="Helical" evidence="7">
    <location>
        <begin position="358"/>
        <end position="382"/>
    </location>
</feature>
<proteinExistence type="predicted"/>
<dbReference type="Proteomes" id="UP001157353">
    <property type="component" value="Unassembled WGS sequence"/>
</dbReference>
<feature type="transmembrane region" description="Helical" evidence="7">
    <location>
        <begin position="412"/>
        <end position="430"/>
    </location>
</feature>
<keyword evidence="3" id="KW-1003">Cell membrane</keyword>
<feature type="transmembrane region" description="Helical" evidence="7">
    <location>
        <begin position="271"/>
        <end position="294"/>
    </location>
</feature>
<feature type="transmembrane region" description="Helical" evidence="7">
    <location>
        <begin position="199"/>
        <end position="218"/>
    </location>
</feature>
<dbReference type="Pfam" id="PF13520">
    <property type="entry name" value="AA_permease_2"/>
    <property type="match status" value="1"/>
</dbReference>
<evidence type="ECO:0000256" key="4">
    <source>
        <dbReference type="ARBA" id="ARBA00022692"/>
    </source>
</evidence>
<keyword evidence="6 7" id="KW-0472">Membrane</keyword>
<dbReference type="PIRSF" id="PIRSF006060">
    <property type="entry name" value="AA_transporter"/>
    <property type="match status" value="1"/>
</dbReference>
<reference evidence="9" key="1">
    <citation type="journal article" date="2019" name="Int. J. Syst. Evol. Microbiol.">
        <title>The Global Catalogue of Microorganisms (GCM) 10K type strain sequencing project: providing services to taxonomists for standard genome sequencing and annotation.</title>
        <authorList>
            <consortium name="The Broad Institute Genomics Platform"/>
            <consortium name="The Broad Institute Genome Sequencing Center for Infectious Disease"/>
            <person name="Wu L."/>
            <person name="Ma J."/>
        </authorList>
    </citation>
    <scope>NUCLEOTIDE SEQUENCE [LARGE SCALE GENOMIC DNA]</scope>
    <source>
        <strain evidence="9">NBRC 103166</strain>
    </source>
</reference>
<comment type="subcellular location">
    <subcellularLocation>
        <location evidence="1">Cell membrane</location>
        <topology evidence="1">Multi-pass membrane protein</topology>
    </subcellularLocation>
</comment>
<dbReference type="EMBL" id="BSPQ01000002">
    <property type="protein sequence ID" value="GLS89903.1"/>
    <property type="molecule type" value="Genomic_DNA"/>
</dbReference>